<comment type="caution">
    <text evidence="1">The sequence shown here is derived from an EMBL/GenBank/DDBJ whole genome shotgun (WGS) entry which is preliminary data.</text>
</comment>
<dbReference type="GeneID" id="36562127"/>
<protein>
    <recommendedName>
        <fullName evidence="3">F-box domain-containing protein</fullName>
    </recommendedName>
</protein>
<name>A0A2I2GGI2_9EURO</name>
<dbReference type="STRING" id="1392250.A0A2I2GGI2"/>
<organism evidence="1 2">
    <name type="scientific">Aspergillus steynii IBT 23096</name>
    <dbReference type="NCBI Taxonomy" id="1392250"/>
    <lineage>
        <taxon>Eukaryota</taxon>
        <taxon>Fungi</taxon>
        <taxon>Dikarya</taxon>
        <taxon>Ascomycota</taxon>
        <taxon>Pezizomycotina</taxon>
        <taxon>Eurotiomycetes</taxon>
        <taxon>Eurotiomycetidae</taxon>
        <taxon>Eurotiales</taxon>
        <taxon>Aspergillaceae</taxon>
        <taxon>Aspergillus</taxon>
        <taxon>Aspergillus subgen. Circumdati</taxon>
    </lineage>
</organism>
<dbReference type="EMBL" id="MSFO01000002">
    <property type="protein sequence ID" value="PLB51992.1"/>
    <property type="molecule type" value="Genomic_DNA"/>
</dbReference>
<proteinExistence type="predicted"/>
<gene>
    <name evidence="1" type="ORF">P170DRAFT_506899</name>
</gene>
<evidence type="ECO:0008006" key="3">
    <source>
        <dbReference type="Google" id="ProtNLM"/>
    </source>
</evidence>
<dbReference type="OrthoDB" id="4802432at2759"/>
<reference evidence="1 2" key="1">
    <citation type="submission" date="2016-12" db="EMBL/GenBank/DDBJ databases">
        <title>The genomes of Aspergillus section Nigri reveals drivers in fungal speciation.</title>
        <authorList>
            <consortium name="DOE Joint Genome Institute"/>
            <person name="Vesth T.C."/>
            <person name="Nybo J."/>
            <person name="Theobald S."/>
            <person name="Brandl J."/>
            <person name="Frisvad J.C."/>
            <person name="Nielsen K.F."/>
            <person name="Lyhne E.K."/>
            <person name="Kogle M.E."/>
            <person name="Kuo A."/>
            <person name="Riley R."/>
            <person name="Clum A."/>
            <person name="Nolan M."/>
            <person name="Lipzen A."/>
            <person name="Salamov A."/>
            <person name="Henrissat B."/>
            <person name="Wiebenga A."/>
            <person name="De Vries R.P."/>
            <person name="Grigoriev I.V."/>
            <person name="Mortensen U.H."/>
            <person name="Andersen M.R."/>
            <person name="Baker S.E."/>
        </authorList>
    </citation>
    <scope>NUCLEOTIDE SEQUENCE [LARGE SCALE GENOMIC DNA]</scope>
    <source>
        <strain evidence="1 2">IBT 23096</strain>
    </source>
</reference>
<evidence type="ECO:0000313" key="2">
    <source>
        <dbReference type="Proteomes" id="UP000234275"/>
    </source>
</evidence>
<dbReference type="RefSeq" id="XP_024707294.1">
    <property type="nucleotide sequence ID" value="XM_024854421.1"/>
</dbReference>
<dbReference type="Proteomes" id="UP000234275">
    <property type="component" value="Unassembled WGS sequence"/>
</dbReference>
<evidence type="ECO:0000313" key="1">
    <source>
        <dbReference type="EMBL" id="PLB51992.1"/>
    </source>
</evidence>
<keyword evidence="2" id="KW-1185">Reference proteome</keyword>
<accession>A0A2I2GGI2</accession>
<dbReference type="AlphaFoldDB" id="A0A2I2GGI2"/>
<dbReference type="VEuPathDB" id="FungiDB:P170DRAFT_506899"/>
<sequence>MERLPAEIIDKVASYLYEHSSLHPREIEEVHRCSPWSQFEENLLDWGGQNLAPYTVISRQWQAAVEKLIWEKVVLLDEEGLQSLEQYTSGNLYRCMRRMHIRHMIVDASIGIPRTNPPSSQVPKSIANDFPTVHNHKYRNLIVRLFGLLHSWTSGPYVTPGIDLWLGGGGPYTKEGVLKVIDGQVLKSLSVDELYEQNQMSHLFHLTSEDVSDIPNVSCVKSFNVREIANTPVAFRRKFSHVRPSAYFQTLSCLSGVKRAWGRETYVIPPDAIRALQEHRQELADHLPLVPSSVETFKYTLYHRREMSYEYWGDAANYLSPSGRDELSIAFGTLGTRLRTLTLDGVRISPQFFYSPSRSNGESMKVMHWPHLEVLQILDMPPYTADGKWIIDEDAEKENNARYRRSLCGPRDMWTAHEYGKRGLMKNHQLDKLYQAMGRAARQMPRLRLLSFTFRGEMCKDFSDVNFDTSESLHLSRDRESSAGTRLEINTVWKYQLGNDVISAWGLEREPIEKTAHGWVIMSHKWPLLNG</sequence>